<dbReference type="AlphaFoldDB" id="A0A1H8RFC1"/>
<feature type="domain" description="Phage tail lysozyme" evidence="2">
    <location>
        <begin position="85"/>
        <end position="244"/>
    </location>
</feature>
<dbReference type="OrthoDB" id="9812962at2"/>
<accession>A0A1H8RFC1</accession>
<dbReference type="InterPro" id="IPR041219">
    <property type="entry name" value="Phage_lysozyme2"/>
</dbReference>
<dbReference type="Pfam" id="PF18013">
    <property type="entry name" value="Phage_lysozyme2"/>
    <property type="match status" value="1"/>
</dbReference>
<sequence length="249" mass="26600">MGSQGSKMRRPSVRRAAPGVDSGRSLALGLAVIAVLLVLAVAGIVVTCTQQPNDQPADGVVTDVRDESEPLEGDDDDDAADEDIVSQYLFAQGLDATHVAAIMGNIRQESGFEPNACDGKYYGLFMLSGDRFESLYAYAQAKGTAWSDTRTQIEFAYGELSGGGEAADYAAALDMYLAGYGTALDAFKAYESVDDATEYFALAYERCVGGSDYSAIASELTSGKYTSLQQLSKRQLFAASYYEGFTQSE</sequence>
<dbReference type="InterPro" id="IPR023346">
    <property type="entry name" value="Lysozyme-like_dom_sf"/>
</dbReference>
<dbReference type="Gene3D" id="1.10.530.10">
    <property type="match status" value="1"/>
</dbReference>
<feature type="region of interest" description="Disordered" evidence="1">
    <location>
        <begin position="52"/>
        <end position="79"/>
    </location>
</feature>
<feature type="compositionally biased region" description="Acidic residues" evidence="1">
    <location>
        <begin position="69"/>
        <end position="79"/>
    </location>
</feature>
<dbReference type="EMBL" id="FOEC01000003">
    <property type="protein sequence ID" value="SEO65141.1"/>
    <property type="molecule type" value="Genomic_DNA"/>
</dbReference>
<keyword evidence="4" id="KW-1185">Reference proteome</keyword>
<evidence type="ECO:0000259" key="2">
    <source>
        <dbReference type="Pfam" id="PF18013"/>
    </source>
</evidence>
<protein>
    <recommendedName>
        <fullName evidence="2">Phage tail lysozyme domain-containing protein</fullName>
    </recommendedName>
</protein>
<proteinExistence type="predicted"/>
<dbReference type="SUPFAM" id="SSF53955">
    <property type="entry name" value="Lysozyme-like"/>
    <property type="match status" value="1"/>
</dbReference>
<dbReference type="RefSeq" id="WP_143117334.1">
    <property type="nucleotide sequence ID" value="NZ_FOEC01000003.1"/>
</dbReference>
<evidence type="ECO:0000313" key="4">
    <source>
        <dbReference type="Proteomes" id="UP000182975"/>
    </source>
</evidence>
<dbReference type="Proteomes" id="UP000182975">
    <property type="component" value="Unassembled WGS sequence"/>
</dbReference>
<evidence type="ECO:0000313" key="3">
    <source>
        <dbReference type="EMBL" id="SEO65141.1"/>
    </source>
</evidence>
<name>A0A1H8RFC1_9ACTN</name>
<organism evidence="3 4">
    <name type="scientific">Denitrobacterium detoxificans</name>
    <dbReference type="NCBI Taxonomy" id="79604"/>
    <lineage>
        <taxon>Bacteria</taxon>
        <taxon>Bacillati</taxon>
        <taxon>Actinomycetota</taxon>
        <taxon>Coriobacteriia</taxon>
        <taxon>Eggerthellales</taxon>
        <taxon>Eggerthellaceae</taxon>
        <taxon>Denitrobacterium</taxon>
    </lineage>
</organism>
<reference evidence="4" key="1">
    <citation type="submission" date="2016-10" db="EMBL/GenBank/DDBJ databases">
        <authorList>
            <person name="Varghese N."/>
        </authorList>
    </citation>
    <scope>NUCLEOTIDE SEQUENCE [LARGE SCALE GENOMIC DNA]</scope>
    <source>
        <strain evidence="4">DSM 21843</strain>
    </source>
</reference>
<feature type="region of interest" description="Disordered" evidence="1">
    <location>
        <begin position="1"/>
        <end position="20"/>
    </location>
</feature>
<evidence type="ECO:0000256" key="1">
    <source>
        <dbReference type="SAM" id="MobiDB-lite"/>
    </source>
</evidence>
<gene>
    <name evidence="3" type="ORF">SAMN02910314_00801</name>
</gene>